<evidence type="ECO:0000256" key="4">
    <source>
        <dbReference type="ARBA" id="ARBA00023136"/>
    </source>
</evidence>
<dbReference type="Proteomes" id="UP000593562">
    <property type="component" value="Unassembled WGS sequence"/>
</dbReference>
<sequence>MQILGPFNLLIVICAVLSLLMWPCFGQMWMDCASLFEFLTQNVDFGGGFLGFGCFFSRAFISLILGLCSMLLLFFYDFLEKHVDLKNGICSKIDSDEVCDTKIKFLGSSESVEQDRLGGGDSDEEKECCGEDEVFDVMTLREMVKKERERANSACGELEKERMAASSAAREAMAMILRLQSEE</sequence>
<accession>A0A7J7CCT4</accession>
<feature type="transmembrane region" description="Helical" evidence="5">
    <location>
        <begin position="7"/>
        <end position="29"/>
    </location>
</feature>
<evidence type="ECO:0000313" key="8">
    <source>
        <dbReference type="Proteomes" id="UP000593562"/>
    </source>
</evidence>
<dbReference type="InParanoid" id="A0A7J7CCT4"/>
<reference evidence="7 8" key="1">
    <citation type="journal article" date="2020" name="Nat. Commun.">
        <title>Genome of Tripterygium wilfordii and identification of cytochrome P450 involved in triptolide biosynthesis.</title>
        <authorList>
            <person name="Tu L."/>
            <person name="Su P."/>
            <person name="Zhang Z."/>
            <person name="Gao L."/>
            <person name="Wang J."/>
            <person name="Hu T."/>
            <person name="Zhou J."/>
            <person name="Zhang Y."/>
            <person name="Zhao Y."/>
            <person name="Liu Y."/>
            <person name="Song Y."/>
            <person name="Tong Y."/>
            <person name="Lu Y."/>
            <person name="Yang J."/>
            <person name="Xu C."/>
            <person name="Jia M."/>
            <person name="Peters R.J."/>
            <person name="Huang L."/>
            <person name="Gao W."/>
        </authorList>
    </citation>
    <scope>NUCLEOTIDE SEQUENCE [LARGE SCALE GENOMIC DNA]</scope>
    <source>
        <strain evidence="8">cv. XIE 37</strain>
        <tissue evidence="7">Leaf</tissue>
    </source>
</reference>
<gene>
    <name evidence="7" type="ORF">HS088_TW18G00586</name>
</gene>
<evidence type="ECO:0000256" key="3">
    <source>
        <dbReference type="ARBA" id="ARBA00022989"/>
    </source>
</evidence>
<dbReference type="AlphaFoldDB" id="A0A7J7CCT4"/>
<keyword evidence="3 5" id="KW-1133">Transmembrane helix</keyword>
<dbReference type="PANTHER" id="PTHR31422">
    <property type="entry name" value="BNAANNG28530D PROTEIN"/>
    <property type="match status" value="1"/>
</dbReference>
<dbReference type="GO" id="GO:0080115">
    <property type="term" value="F:myosin XI tail binding"/>
    <property type="evidence" value="ECO:0007669"/>
    <property type="project" value="UniProtKB-ARBA"/>
</dbReference>
<dbReference type="InterPro" id="IPR007656">
    <property type="entry name" value="GTD-bd"/>
</dbReference>
<proteinExistence type="predicted"/>
<organism evidence="7 8">
    <name type="scientific">Tripterygium wilfordii</name>
    <name type="common">Thunder God vine</name>
    <dbReference type="NCBI Taxonomy" id="458696"/>
    <lineage>
        <taxon>Eukaryota</taxon>
        <taxon>Viridiplantae</taxon>
        <taxon>Streptophyta</taxon>
        <taxon>Embryophyta</taxon>
        <taxon>Tracheophyta</taxon>
        <taxon>Spermatophyta</taxon>
        <taxon>Magnoliopsida</taxon>
        <taxon>eudicotyledons</taxon>
        <taxon>Gunneridae</taxon>
        <taxon>Pentapetalae</taxon>
        <taxon>rosids</taxon>
        <taxon>fabids</taxon>
        <taxon>Celastrales</taxon>
        <taxon>Celastraceae</taxon>
        <taxon>Tripterygium</taxon>
    </lineage>
</organism>
<keyword evidence="4 5" id="KW-0472">Membrane</keyword>
<dbReference type="PANTHER" id="PTHR31422:SF2">
    <property type="entry name" value="PROTEIN FLOURY 1-LIKE"/>
    <property type="match status" value="1"/>
</dbReference>
<keyword evidence="2 5" id="KW-0812">Transmembrane</keyword>
<protein>
    <recommendedName>
        <fullName evidence="6">GTD-binding domain-containing protein</fullName>
    </recommendedName>
</protein>
<comment type="subcellular location">
    <subcellularLocation>
        <location evidence="1">Membrane</location>
    </subcellularLocation>
</comment>
<feature type="transmembrane region" description="Helical" evidence="5">
    <location>
        <begin position="49"/>
        <end position="76"/>
    </location>
</feature>
<evidence type="ECO:0000256" key="1">
    <source>
        <dbReference type="ARBA" id="ARBA00004370"/>
    </source>
</evidence>
<dbReference type="EMBL" id="JAAARO010000018">
    <property type="protein sequence ID" value="KAF5731900.1"/>
    <property type="molecule type" value="Genomic_DNA"/>
</dbReference>
<evidence type="ECO:0000313" key="7">
    <source>
        <dbReference type="EMBL" id="KAF5731900.1"/>
    </source>
</evidence>
<dbReference type="GO" id="GO:0016020">
    <property type="term" value="C:membrane"/>
    <property type="evidence" value="ECO:0007669"/>
    <property type="project" value="UniProtKB-SubCell"/>
</dbReference>
<evidence type="ECO:0000256" key="2">
    <source>
        <dbReference type="ARBA" id="ARBA00022692"/>
    </source>
</evidence>
<feature type="domain" description="GTD-binding" evidence="6">
    <location>
        <begin position="135"/>
        <end position="183"/>
    </location>
</feature>
<keyword evidence="8" id="KW-1185">Reference proteome</keyword>
<comment type="caution">
    <text evidence="7">The sequence shown here is derived from an EMBL/GenBank/DDBJ whole genome shotgun (WGS) entry which is preliminary data.</text>
</comment>
<evidence type="ECO:0000256" key="5">
    <source>
        <dbReference type="SAM" id="Phobius"/>
    </source>
</evidence>
<name>A0A7J7CCT4_TRIWF</name>
<dbReference type="PROSITE" id="PS51775">
    <property type="entry name" value="GTD_BINDING"/>
    <property type="match status" value="1"/>
</dbReference>
<evidence type="ECO:0000259" key="6">
    <source>
        <dbReference type="PROSITE" id="PS51775"/>
    </source>
</evidence>
<dbReference type="Pfam" id="PF04576">
    <property type="entry name" value="Zein-binding"/>
    <property type="match status" value="1"/>
</dbReference>